<comment type="similarity">
    <text evidence="2 9">Belongs to the cytochrome P450 family.</text>
</comment>
<keyword evidence="5 9" id="KW-0560">Oxidoreductase</keyword>
<evidence type="ECO:0000256" key="3">
    <source>
        <dbReference type="ARBA" id="ARBA00022617"/>
    </source>
</evidence>
<proteinExistence type="evidence at transcript level"/>
<dbReference type="CDD" id="cd11064">
    <property type="entry name" value="CYP86A"/>
    <property type="match status" value="1"/>
</dbReference>
<evidence type="ECO:0000256" key="8">
    <source>
        <dbReference type="PIRSR" id="PIRSR602401-1"/>
    </source>
</evidence>
<sequence>MASIGVPELALIASLGFLLLLPLRLLLPWLRRSDDVDTNWPLLGMMPALVRNLHRIQDFCTEVLEMKGGNAWFTGFWFSNMEILCTVDPANVHHIMSSNFSNFPKGPDFKKIFDIFGDGIFNSDSDSWRSQRKMAQGFIAHGNTEFQSFLVKTSRAKIEKGLVPVLEHVLKQGTVVDFQDLFQRFTFDSTWTLVTGYDPGCLSSEFPQVRFSKAMDEAGEGLFYRHFIPETFLKLQRWLGVGVEKRMLKARETLDYEVNEYLSRKREEFRSRINSNEERPGGTDLLTSYMKQNMGSESEERFLRDTVVNLLIAGRDTTSSALTWFFWLITRNPKVENKIRDELKQAGERWKSLEMEDLNKLVYLHASLCEAMRLYPPVPFQHKTPVEPTVLPSGHRVVPKVKIIFFLYAMGRMKSIWGDDCLEFKPERWISESNRIKHVPSYKFPAFNVGPRSCLGKEVAFIQMKAVAATIIHNYQVEVVDEEHSGVPRVSIILYMKHGLKVRVSRRSSS</sequence>
<keyword evidence="7 9" id="KW-0503">Monooxygenase</keyword>
<protein>
    <submittedName>
        <fullName evidence="10">Cytochrome P450 CYP96-1b</fullName>
    </submittedName>
</protein>
<keyword evidence="3 8" id="KW-0349">Heme</keyword>
<dbReference type="InterPro" id="IPR001128">
    <property type="entry name" value="Cyt_P450"/>
</dbReference>
<name>A0A977Q559_9ROSI</name>
<dbReference type="InterPro" id="IPR002401">
    <property type="entry name" value="Cyt_P450_E_grp-I"/>
</dbReference>
<dbReference type="GO" id="GO:0016705">
    <property type="term" value="F:oxidoreductase activity, acting on paired donors, with incorporation or reduction of molecular oxygen"/>
    <property type="evidence" value="ECO:0007669"/>
    <property type="project" value="InterPro"/>
</dbReference>
<keyword evidence="4 8" id="KW-0479">Metal-binding</keyword>
<accession>A0A977Q559</accession>
<dbReference type="Gene3D" id="1.10.630.10">
    <property type="entry name" value="Cytochrome P450"/>
    <property type="match status" value="1"/>
</dbReference>
<evidence type="ECO:0000256" key="4">
    <source>
        <dbReference type="ARBA" id="ARBA00022723"/>
    </source>
</evidence>
<evidence type="ECO:0000256" key="5">
    <source>
        <dbReference type="ARBA" id="ARBA00023002"/>
    </source>
</evidence>
<dbReference type="Pfam" id="PF00067">
    <property type="entry name" value="p450"/>
    <property type="match status" value="1"/>
</dbReference>
<evidence type="ECO:0000256" key="2">
    <source>
        <dbReference type="ARBA" id="ARBA00010617"/>
    </source>
</evidence>
<dbReference type="SUPFAM" id="SSF48264">
    <property type="entry name" value="Cytochrome P450"/>
    <property type="match status" value="1"/>
</dbReference>
<evidence type="ECO:0000256" key="6">
    <source>
        <dbReference type="ARBA" id="ARBA00023004"/>
    </source>
</evidence>
<evidence type="ECO:0000256" key="7">
    <source>
        <dbReference type="ARBA" id="ARBA00023033"/>
    </source>
</evidence>
<evidence type="ECO:0000256" key="9">
    <source>
        <dbReference type="RuleBase" id="RU000461"/>
    </source>
</evidence>
<feature type="binding site" description="axial binding residue" evidence="8">
    <location>
        <position position="454"/>
    </location>
    <ligand>
        <name>heme</name>
        <dbReference type="ChEBI" id="CHEBI:30413"/>
    </ligand>
    <ligandPart>
        <name>Fe</name>
        <dbReference type="ChEBI" id="CHEBI:18248"/>
    </ligandPart>
</feature>
<dbReference type="PANTHER" id="PTHR24296">
    <property type="entry name" value="CYTOCHROME P450"/>
    <property type="match status" value="1"/>
</dbReference>
<organism evidence="10">
    <name type="scientific">Daphne genkwa</name>
    <dbReference type="NCBI Taxonomy" id="1477590"/>
    <lineage>
        <taxon>Eukaryota</taxon>
        <taxon>Viridiplantae</taxon>
        <taxon>Streptophyta</taxon>
        <taxon>Embryophyta</taxon>
        <taxon>Tracheophyta</taxon>
        <taxon>Spermatophyta</taxon>
        <taxon>Magnoliopsida</taxon>
        <taxon>eudicotyledons</taxon>
        <taxon>Gunneridae</taxon>
        <taxon>Pentapetalae</taxon>
        <taxon>rosids</taxon>
        <taxon>malvids</taxon>
        <taxon>Malvales</taxon>
        <taxon>Thymelaeaceae</taxon>
        <taxon>Daphne</taxon>
    </lineage>
</organism>
<reference evidence="10" key="1">
    <citation type="submission" date="2021-06" db="EMBL/GenBank/DDBJ databases">
        <authorList>
            <person name="Bhat W.W."/>
            <person name="Johnson S."/>
            <person name="Hamberger B."/>
            <person name="Lau K."/>
            <person name="Buell R."/>
            <person name="Matsumoto S."/>
        </authorList>
    </citation>
    <scope>NUCLEOTIDE SEQUENCE</scope>
</reference>
<dbReference type="PRINTS" id="PR00385">
    <property type="entry name" value="P450"/>
</dbReference>
<dbReference type="GO" id="GO:0005506">
    <property type="term" value="F:iron ion binding"/>
    <property type="evidence" value="ECO:0007669"/>
    <property type="project" value="InterPro"/>
</dbReference>
<evidence type="ECO:0000256" key="1">
    <source>
        <dbReference type="ARBA" id="ARBA00001971"/>
    </source>
</evidence>
<dbReference type="InterPro" id="IPR017972">
    <property type="entry name" value="Cyt_P450_CS"/>
</dbReference>
<dbReference type="InterPro" id="IPR036396">
    <property type="entry name" value="Cyt_P450_sf"/>
</dbReference>
<dbReference type="GO" id="GO:0020037">
    <property type="term" value="F:heme binding"/>
    <property type="evidence" value="ECO:0007669"/>
    <property type="project" value="InterPro"/>
</dbReference>
<dbReference type="PROSITE" id="PS00086">
    <property type="entry name" value="CYTOCHROME_P450"/>
    <property type="match status" value="1"/>
</dbReference>
<dbReference type="GO" id="GO:0006629">
    <property type="term" value="P:lipid metabolic process"/>
    <property type="evidence" value="ECO:0007669"/>
    <property type="project" value="UniProtKB-ARBA"/>
</dbReference>
<dbReference type="GO" id="GO:0004497">
    <property type="term" value="F:monooxygenase activity"/>
    <property type="evidence" value="ECO:0007669"/>
    <property type="project" value="UniProtKB-KW"/>
</dbReference>
<comment type="cofactor">
    <cofactor evidence="1 8">
        <name>heme</name>
        <dbReference type="ChEBI" id="CHEBI:30413"/>
    </cofactor>
</comment>
<dbReference type="EMBL" id="MZ485373">
    <property type="protein sequence ID" value="UXF47988.1"/>
    <property type="molecule type" value="mRNA"/>
</dbReference>
<evidence type="ECO:0000313" key="10">
    <source>
        <dbReference type="EMBL" id="UXF47988.1"/>
    </source>
</evidence>
<dbReference type="PRINTS" id="PR00463">
    <property type="entry name" value="EP450I"/>
</dbReference>
<dbReference type="AlphaFoldDB" id="A0A977Q559"/>
<keyword evidence="6 8" id="KW-0408">Iron</keyword>